<feature type="compositionally biased region" description="Low complexity" evidence="1">
    <location>
        <begin position="72"/>
        <end position="83"/>
    </location>
</feature>
<feature type="region of interest" description="Disordered" evidence="1">
    <location>
        <begin position="69"/>
        <end position="95"/>
    </location>
</feature>
<dbReference type="AlphaFoldDB" id="A0A292PZC4"/>
<evidence type="ECO:0000313" key="3">
    <source>
        <dbReference type="EMBL" id="CUS12065.1"/>
    </source>
</evidence>
<accession>A0A292PZC4</accession>
<protein>
    <submittedName>
        <fullName evidence="3">Uncharacterized protein</fullName>
    </submittedName>
</protein>
<reference evidence="3" key="1">
    <citation type="submission" date="2015-10" db="EMBL/GenBank/DDBJ databases">
        <authorList>
            <person name="Regsiter A."/>
            <person name="william w."/>
        </authorList>
    </citation>
    <scope>NUCLEOTIDE SEQUENCE</scope>
    <source>
        <strain evidence="3">Montdore</strain>
    </source>
</reference>
<dbReference type="EMBL" id="LN891006">
    <property type="protein sequence ID" value="CUS12065.1"/>
    <property type="molecule type" value="Genomic_DNA"/>
</dbReference>
<evidence type="ECO:0000256" key="1">
    <source>
        <dbReference type="SAM" id="MobiDB-lite"/>
    </source>
</evidence>
<proteinExistence type="predicted"/>
<feature type="transmembrane region" description="Helical" evidence="2">
    <location>
        <begin position="141"/>
        <end position="160"/>
    </location>
</feature>
<dbReference type="Proteomes" id="UP001412239">
    <property type="component" value="Unassembled WGS sequence"/>
</dbReference>
<organism evidence="3 4">
    <name type="scientific">Tuber aestivum</name>
    <name type="common">summer truffle</name>
    <dbReference type="NCBI Taxonomy" id="59557"/>
    <lineage>
        <taxon>Eukaryota</taxon>
        <taxon>Fungi</taxon>
        <taxon>Dikarya</taxon>
        <taxon>Ascomycota</taxon>
        <taxon>Pezizomycotina</taxon>
        <taxon>Pezizomycetes</taxon>
        <taxon>Pezizales</taxon>
        <taxon>Tuberaceae</taxon>
        <taxon>Tuber</taxon>
    </lineage>
</organism>
<keyword evidence="2" id="KW-0472">Membrane</keyword>
<keyword evidence="4" id="KW-1185">Reference proteome</keyword>
<name>A0A292PZC4_9PEZI</name>
<keyword evidence="2" id="KW-1133">Transmembrane helix</keyword>
<gene>
    <name evidence="3" type="ORF">GSTUAT00003843001</name>
</gene>
<evidence type="ECO:0000256" key="2">
    <source>
        <dbReference type="SAM" id="Phobius"/>
    </source>
</evidence>
<sequence>MLVHKPLVSHLRQLHAFGRVRPTHIPQPTCIFKPARLFRPAHLFEPTRPIQPMHFQYVAGQEYYSTGEIESDNASNNASDNASGNVFENTSRGASENASEMRDLVTRVTHLEEIILNAGWDRSLEKGLQPINELIRDTRALMRWLLGSVVMGVALGVIFYDRHIEENFAKKQDEMEKRLTTAIEKAIGQLKLELKVESQERLLSVRDQGTGNGH</sequence>
<keyword evidence="2" id="KW-0812">Transmembrane</keyword>
<evidence type="ECO:0000313" key="4">
    <source>
        <dbReference type="Proteomes" id="UP001412239"/>
    </source>
</evidence>
<feature type="compositionally biased region" description="Polar residues" evidence="1">
    <location>
        <begin position="84"/>
        <end position="95"/>
    </location>
</feature>